<name>A0ABW8TIN1_9CLOT</name>
<dbReference type="RefSeq" id="WP_406788325.1">
    <property type="nucleotide sequence ID" value="NZ_JBJIAA010000011.1"/>
</dbReference>
<dbReference type="Pfam" id="PF00535">
    <property type="entry name" value="Glycos_transf_2"/>
    <property type="match status" value="1"/>
</dbReference>
<dbReference type="PANTHER" id="PTHR43630:SF2">
    <property type="entry name" value="GLYCOSYLTRANSFERASE"/>
    <property type="match status" value="1"/>
</dbReference>
<comment type="caution">
    <text evidence="2">The sequence shown here is derived from an EMBL/GenBank/DDBJ whole genome shotgun (WGS) entry which is preliminary data.</text>
</comment>
<sequence>MKISLCMIVKNEEKYIKMCLENAMKLADEAVIVDTGSTDKTKEIIKDFDKNIKIIDYKWDDDFSKARNVSIENATGDWILMMDADEKLLCNPDKVRKILEKPEFEGYKVPLYNITNANMIIFSSVYTKLFKNNKEYRYSGRIHEQLNIPNLGDTKAEMPKEISKIIHYGYLDSVVKERDKAGRNLRILKKQLKEMPNDPFVHYNIGVSYQVQGKNEEALKHFFKCNELWRKKDLYGVTLYEIDMTKRIAESLVKLGKYDECIDMLKNILNDDVYKGFVDLEYIEGMCYYFKKDYKKAVSCFEKCTEMGDTNKFISVLGMGSYKAKEMMARCYVELKDELKAINAFMESIFDPNNFMHEGLNDFRIYLKKNNRIEILNQLNKLVSNNN</sequence>
<dbReference type="EMBL" id="JBJIAA010000011">
    <property type="protein sequence ID" value="MFL0251677.1"/>
    <property type="molecule type" value="Genomic_DNA"/>
</dbReference>
<keyword evidence="3" id="KW-1185">Reference proteome</keyword>
<proteinExistence type="predicted"/>
<dbReference type="InterPro" id="IPR001173">
    <property type="entry name" value="Glyco_trans_2-like"/>
</dbReference>
<protein>
    <submittedName>
        <fullName evidence="2">Glycosyltransferase</fullName>
        <ecNumber evidence="2">2.4.-.-</ecNumber>
    </submittedName>
</protein>
<dbReference type="Proteomes" id="UP001623592">
    <property type="component" value="Unassembled WGS sequence"/>
</dbReference>
<dbReference type="SMART" id="SM00028">
    <property type="entry name" value="TPR"/>
    <property type="match status" value="3"/>
</dbReference>
<reference evidence="2 3" key="1">
    <citation type="submission" date="2024-11" db="EMBL/GenBank/DDBJ databases">
        <authorList>
            <person name="Heng Y.C."/>
            <person name="Lim A.C.H."/>
            <person name="Lee J.K.Y."/>
            <person name="Kittelmann S."/>
        </authorList>
    </citation>
    <scope>NUCLEOTIDE SEQUENCE [LARGE SCALE GENOMIC DNA]</scope>
    <source>
        <strain evidence="2 3">WILCCON 0114</strain>
    </source>
</reference>
<gene>
    <name evidence="2" type="ORF">ACJDT4_14740</name>
</gene>
<dbReference type="PANTHER" id="PTHR43630">
    <property type="entry name" value="POLY-BETA-1,6-N-ACETYL-D-GLUCOSAMINE SYNTHASE"/>
    <property type="match status" value="1"/>
</dbReference>
<dbReference type="InterPro" id="IPR011990">
    <property type="entry name" value="TPR-like_helical_dom_sf"/>
</dbReference>
<dbReference type="SUPFAM" id="SSF53448">
    <property type="entry name" value="Nucleotide-diphospho-sugar transferases"/>
    <property type="match status" value="1"/>
</dbReference>
<dbReference type="InterPro" id="IPR029044">
    <property type="entry name" value="Nucleotide-diphossugar_trans"/>
</dbReference>
<dbReference type="CDD" id="cd02511">
    <property type="entry name" value="Beta4Glucosyltransferase"/>
    <property type="match status" value="1"/>
</dbReference>
<dbReference type="EC" id="2.4.-.-" evidence="2"/>
<evidence type="ECO:0000313" key="3">
    <source>
        <dbReference type="Proteomes" id="UP001623592"/>
    </source>
</evidence>
<dbReference type="Pfam" id="PF13181">
    <property type="entry name" value="TPR_8"/>
    <property type="match status" value="1"/>
</dbReference>
<dbReference type="SUPFAM" id="SSF48452">
    <property type="entry name" value="TPR-like"/>
    <property type="match status" value="1"/>
</dbReference>
<dbReference type="InterPro" id="IPR019734">
    <property type="entry name" value="TPR_rpt"/>
</dbReference>
<dbReference type="GO" id="GO:0016757">
    <property type="term" value="F:glycosyltransferase activity"/>
    <property type="evidence" value="ECO:0007669"/>
    <property type="project" value="UniProtKB-KW"/>
</dbReference>
<evidence type="ECO:0000259" key="1">
    <source>
        <dbReference type="Pfam" id="PF00535"/>
    </source>
</evidence>
<keyword evidence="2" id="KW-0808">Transferase</keyword>
<accession>A0ABW8TIN1</accession>
<keyword evidence="2" id="KW-0328">Glycosyltransferase</keyword>
<organism evidence="2 3">
    <name type="scientific">Clostridium neuense</name>
    <dbReference type="NCBI Taxonomy" id="1728934"/>
    <lineage>
        <taxon>Bacteria</taxon>
        <taxon>Bacillati</taxon>
        <taxon>Bacillota</taxon>
        <taxon>Clostridia</taxon>
        <taxon>Eubacteriales</taxon>
        <taxon>Clostridiaceae</taxon>
        <taxon>Clostridium</taxon>
    </lineage>
</organism>
<dbReference type="Gene3D" id="1.25.40.10">
    <property type="entry name" value="Tetratricopeptide repeat domain"/>
    <property type="match status" value="1"/>
</dbReference>
<dbReference type="Gene3D" id="3.90.550.10">
    <property type="entry name" value="Spore Coat Polysaccharide Biosynthesis Protein SpsA, Chain A"/>
    <property type="match status" value="1"/>
</dbReference>
<feature type="domain" description="Glycosyltransferase 2-like" evidence="1">
    <location>
        <begin position="4"/>
        <end position="154"/>
    </location>
</feature>
<evidence type="ECO:0000313" key="2">
    <source>
        <dbReference type="EMBL" id="MFL0251677.1"/>
    </source>
</evidence>